<accession>A0A6A4WER4</accession>
<evidence type="ECO:0000259" key="11">
    <source>
        <dbReference type="Pfam" id="PF14932"/>
    </source>
</evidence>
<comment type="similarity">
    <text evidence="2">Belongs to the HAUS3 family.</text>
</comment>
<dbReference type="Pfam" id="PF14932">
    <property type="entry name" value="HAUS-augmin3"/>
    <property type="match status" value="1"/>
</dbReference>
<evidence type="ECO:0000256" key="10">
    <source>
        <dbReference type="SAM" id="Coils"/>
    </source>
</evidence>
<dbReference type="GO" id="GO:0005815">
    <property type="term" value="C:microtubule organizing center"/>
    <property type="evidence" value="ECO:0007669"/>
    <property type="project" value="TreeGrafter"/>
</dbReference>
<feature type="coiled-coil region" evidence="10">
    <location>
        <begin position="73"/>
        <end position="121"/>
    </location>
</feature>
<dbReference type="GO" id="GO:0072686">
    <property type="term" value="C:mitotic spindle"/>
    <property type="evidence" value="ECO:0007669"/>
    <property type="project" value="TreeGrafter"/>
</dbReference>
<dbReference type="GO" id="GO:0051225">
    <property type="term" value="P:spindle assembly"/>
    <property type="evidence" value="ECO:0007669"/>
    <property type="project" value="InterPro"/>
</dbReference>
<dbReference type="InterPro" id="IPR032733">
    <property type="entry name" value="HAUS3_N"/>
</dbReference>
<evidence type="ECO:0000256" key="8">
    <source>
        <dbReference type="ARBA" id="ARBA00023212"/>
    </source>
</evidence>
<proteinExistence type="inferred from homology"/>
<protein>
    <submittedName>
        <fullName evidence="13">HAUS augmin-like complex subunit 3</fullName>
    </submittedName>
</protein>
<dbReference type="PANTHER" id="PTHR19378">
    <property type="entry name" value="GOLGIN- RELATED"/>
    <property type="match status" value="1"/>
</dbReference>
<evidence type="ECO:0000256" key="6">
    <source>
        <dbReference type="ARBA" id="ARBA00022776"/>
    </source>
</evidence>
<evidence type="ECO:0000256" key="4">
    <source>
        <dbReference type="ARBA" id="ARBA00022618"/>
    </source>
</evidence>
<dbReference type="GO" id="GO:0070652">
    <property type="term" value="C:HAUS complex"/>
    <property type="evidence" value="ECO:0007669"/>
    <property type="project" value="InterPro"/>
</dbReference>
<feature type="domain" description="HAUS augmin-like complex subunit 3 N-terminal" evidence="11">
    <location>
        <begin position="28"/>
        <end position="257"/>
    </location>
</feature>
<evidence type="ECO:0000256" key="9">
    <source>
        <dbReference type="ARBA" id="ARBA00023306"/>
    </source>
</evidence>
<dbReference type="GO" id="GO:0051301">
    <property type="term" value="P:cell division"/>
    <property type="evidence" value="ECO:0007669"/>
    <property type="project" value="UniProtKB-KW"/>
</dbReference>
<keyword evidence="3" id="KW-0963">Cytoplasm</keyword>
<keyword evidence="4" id="KW-0132">Cell division</keyword>
<gene>
    <name evidence="13" type="primary">Haus3_3</name>
    <name evidence="12" type="synonym">Haus3_1</name>
    <name evidence="12" type="ORF">FJT64_012724</name>
    <name evidence="13" type="ORF">FJT64_025811</name>
</gene>
<dbReference type="EMBL" id="VIIS01001096">
    <property type="protein sequence ID" value="KAF0302100.1"/>
    <property type="molecule type" value="Genomic_DNA"/>
</dbReference>
<dbReference type="EMBL" id="VIIS01002073">
    <property type="protein sequence ID" value="KAF0288920.1"/>
    <property type="molecule type" value="Genomic_DNA"/>
</dbReference>
<dbReference type="PANTHER" id="PTHR19378:SF0">
    <property type="entry name" value="HAUS AUGMIN-LIKE COMPLEX SUBUNIT 3"/>
    <property type="match status" value="1"/>
</dbReference>
<evidence type="ECO:0000256" key="7">
    <source>
        <dbReference type="ARBA" id="ARBA00023054"/>
    </source>
</evidence>
<evidence type="ECO:0000256" key="1">
    <source>
        <dbReference type="ARBA" id="ARBA00004186"/>
    </source>
</evidence>
<evidence type="ECO:0000256" key="3">
    <source>
        <dbReference type="ARBA" id="ARBA00022490"/>
    </source>
</evidence>
<evidence type="ECO:0000256" key="2">
    <source>
        <dbReference type="ARBA" id="ARBA00009645"/>
    </source>
</evidence>
<keyword evidence="5" id="KW-0493">Microtubule</keyword>
<keyword evidence="9" id="KW-0131">Cell cycle</keyword>
<keyword evidence="8" id="KW-0206">Cytoskeleton</keyword>
<comment type="caution">
    <text evidence="13">The sequence shown here is derived from an EMBL/GenBank/DDBJ whole genome shotgun (WGS) entry which is preliminary data.</text>
</comment>
<sequence length="544" mass="58771">MSSVDFVRILNEVGYPKASKFNPSDWDWMFELGGGAGAFLQWLCRSVSASNVLTDAERTAYSRVKESEGVLEGARLDEALAALEEEETDLQLEVQQLTADLDSQRARLEKLSRLRDKLCNENLSLSMELSQLTESQTAARAARHRLRQRLAADELALNDGRARLATAARRLTGQLTESRGALLGQTPLDGVEATEQRVSERLAELARRAFSSAQRGGAEPDCSLLDLRPARLGGEAAHRRLAAQLTRLERLLPVAKRGAQAAAAETAGLRDAIQLAERLCSDPAQRAAVAARPAPAAPSTDRDAQLRQALAAAAEKYVQGILARACVGDHALKVERQEAALERQAEARAAAVQQLARLEWLRRAVAAESGTVSTAGDTLAEAGQQADERARQVEHRLRLMERTAHQAAQSADPDGPAAELRSALALPDAASPSESEQLRAGLRQQLSSQRRQLRTAGRLQAALERSTVAARTGRLEQTVCGVQPELKAVLRQWEERRGARPPQDTLWMLMLTAPARLEATVLEAERAAAGEQGVRAAAAAAAGK</sequence>
<dbReference type="OrthoDB" id="2159690at2759"/>
<reference evidence="13 14" key="1">
    <citation type="submission" date="2019-07" db="EMBL/GenBank/DDBJ databases">
        <title>Draft genome assembly of a fouling barnacle, Amphibalanus amphitrite (Darwin, 1854): The first reference genome for Thecostraca.</title>
        <authorList>
            <person name="Kim W."/>
        </authorList>
    </citation>
    <scope>NUCLEOTIDE SEQUENCE [LARGE SCALE GENOMIC DNA]</scope>
    <source>
        <strain evidence="13">SNU_AA5</strain>
        <tissue evidence="13">Soma without cirri and trophi</tissue>
    </source>
</reference>
<evidence type="ECO:0000313" key="14">
    <source>
        <dbReference type="Proteomes" id="UP000440578"/>
    </source>
</evidence>
<dbReference type="EMBL" id="VIIS01002073">
    <property type="protein sequence ID" value="KAF0288919.1"/>
    <property type="molecule type" value="Genomic_DNA"/>
</dbReference>
<dbReference type="GO" id="GO:0005874">
    <property type="term" value="C:microtubule"/>
    <property type="evidence" value="ECO:0007669"/>
    <property type="project" value="UniProtKB-KW"/>
</dbReference>
<keyword evidence="7 10" id="KW-0175">Coiled coil</keyword>
<evidence type="ECO:0000256" key="5">
    <source>
        <dbReference type="ARBA" id="ARBA00022701"/>
    </source>
</evidence>
<dbReference type="InterPro" id="IPR026206">
    <property type="entry name" value="HAUS3"/>
</dbReference>
<keyword evidence="6" id="KW-0498">Mitosis</keyword>
<keyword evidence="14" id="KW-1185">Reference proteome</keyword>
<dbReference type="EMBL" id="VIIS01001096">
    <property type="protein sequence ID" value="KAF0302101.1"/>
    <property type="molecule type" value="Genomic_DNA"/>
</dbReference>
<organism evidence="13 14">
    <name type="scientific">Amphibalanus amphitrite</name>
    <name type="common">Striped barnacle</name>
    <name type="synonym">Balanus amphitrite</name>
    <dbReference type="NCBI Taxonomy" id="1232801"/>
    <lineage>
        <taxon>Eukaryota</taxon>
        <taxon>Metazoa</taxon>
        <taxon>Ecdysozoa</taxon>
        <taxon>Arthropoda</taxon>
        <taxon>Crustacea</taxon>
        <taxon>Multicrustacea</taxon>
        <taxon>Cirripedia</taxon>
        <taxon>Thoracica</taxon>
        <taxon>Thoracicalcarea</taxon>
        <taxon>Balanomorpha</taxon>
        <taxon>Balanoidea</taxon>
        <taxon>Balanidae</taxon>
        <taxon>Amphibalaninae</taxon>
        <taxon>Amphibalanus</taxon>
    </lineage>
</organism>
<dbReference type="Proteomes" id="UP000440578">
    <property type="component" value="Unassembled WGS sequence"/>
</dbReference>
<evidence type="ECO:0000313" key="13">
    <source>
        <dbReference type="EMBL" id="KAF0302100.1"/>
    </source>
</evidence>
<comment type="subcellular location">
    <subcellularLocation>
        <location evidence="1">Cytoplasm</location>
        <location evidence="1">Cytoskeleton</location>
        <location evidence="1">Spindle</location>
    </subcellularLocation>
</comment>
<dbReference type="GO" id="GO:0031023">
    <property type="term" value="P:microtubule organizing center organization"/>
    <property type="evidence" value="ECO:0007669"/>
    <property type="project" value="TreeGrafter"/>
</dbReference>
<dbReference type="AlphaFoldDB" id="A0A6A4WER4"/>
<name>A0A6A4WER4_AMPAM</name>
<evidence type="ECO:0000313" key="12">
    <source>
        <dbReference type="EMBL" id="KAF0288919.1"/>
    </source>
</evidence>